<dbReference type="HAMAP" id="MF_00374">
    <property type="entry name" value="Ribosomal_uL29"/>
    <property type="match status" value="1"/>
</dbReference>
<keyword evidence="3" id="KW-0687">Ribonucleoprotein</keyword>
<dbReference type="EMBL" id="LN871598">
    <property type="protein sequence ID" value="SJK86259.1"/>
    <property type="molecule type" value="Genomic_DNA"/>
</dbReference>
<dbReference type="FunFam" id="1.10.287.310:FF:000002">
    <property type="entry name" value="60S ribosomal protein L35"/>
    <property type="match status" value="1"/>
</dbReference>
<dbReference type="GO" id="GO:0006412">
    <property type="term" value="P:translation"/>
    <property type="evidence" value="ECO:0007669"/>
    <property type="project" value="InterPro"/>
</dbReference>
<dbReference type="KEGG" id="bmic:BMR1_03g00615"/>
<evidence type="ECO:0000256" key="3">
    <source>
        <dbReference type="ARBA" id="ARBA00023274"/>
    </source>
</evidence>
<name>A0A1R4AB72_BABMR</name>
<dbReference type="GO" id="GO:0003729">
    <property type="term" value="F:mRNA binding"/>
    <property type="evidence" value="ECO:0007669"/>
    <property type="project" value="TreeGrafter"/>
</dbReference>
<keyword evidence="2 4" id="KW-0689">Ribosomal protein</keyword>
<dbReference type="InterPro" id="IPR045059">
    <property type="entry name" value="Ribosomal_uL29_euk"/>
</dbReference>
<comment type="similarity">
    <text evidence="1">Belongs to the universal ribosomal protein uL29 family.</text>
</comment>
<gene>
    <name evidence="4" type="ORF">BMR1_03g00615</name>
</gene>
<dbReference type="GeneID" id="24424758"/>
<dbReference type="Gene3D" id="1.10.287.310">
    <property type="match status" value="1"/>
</dbReference>
<dbReference type="PANTHER" id="PTHR45722">
    <property type="entry name" value="60S RIBOSOMAL PROTEIN L35"/>
    <property type="match status" value="1"/>
</dbReference>
<dbReference type="GO" id="GO:0022625">
    <property type="term" value="C:cytosolic large ribosomal subunit"/>
    <property type="evidence" value="ECO:0007669"/>
    <property type="project" value="InterPro"/>
</dbReference>
<organism evidence="4 5">
    <name type="scientific">Babesia microti (strain RI)</name>
    <dbReference type="NCBI Taxonomy" id="1133968"/>
    <lineage>
        <taxon>Eukaryota</taxon>
        <taxon>Sar</taxon>
        <taxon>Alveolata</taxon>
        <taxon>Apicomplexa</taxon>
        <taxon>Aconoidasida</taxon>
        <taxon>Piroplasmida</taxon>
        <taxon>Babesiidae</taxon>
        <taxon>Babesia</taxon>
    </lineage>
</organism>
<dbReference type="RefSeq" id="XP_021338440.1">
    <property type="nucleotide sequence ID" value="XM_021481852.1"/>
</dbReference>
<dbReference type="InterPro" id="IPR036049">
    <property type="entry name" value="Ribosomal_uL29_sf"/>
</dbReference>
<keyword evidence="5" id="KW-1185">Reference proteome</keyword>
<dbReference type="NCBIfam" id="TIGR00012">
    <property type="entry name" value="L29"/>
    <property type="match status" value="1"/>
</dbReference>
<reference evidence="4 5" key="2">
    <citation type="journal article" date="2013" name="PLoS ONE">
        <title>Whole genome mapping and re-organization of the nuclear and mitochondrial genomes of Babesia microti isolates.</title>
        <authorList>
            <person name="Cornillot E."/>
            <person name="Dassouli A."/>
            <person name="Garg A."/>
            <person name="Pachikara N."/>
            <person name="Randazzo S."/>
            <person name="Depoix D."/>
            <person name="Carcy B."/>
            <person name="Delbecq S."/>
            <person name="Frutos R."/>
            <person name="Silva J.C."/>
            <person name="Sutton R."/>
            <person name="Krause P.J."/>
            <person name="Mamoun C.B."/>
        </authorList>
    </citation>
    <scope>NUCLEOTIDE SEQUENCE [LARGE SCALE GENOMIC DNA]</scope>
    <source>
        <strain evidence="4 5">RI</strain>
    </source>
</reference>
<dbReference type="Gene3D" id="6.10.250.3450">
    <property type="match status" value="1"/>
</dbReference>
<dbReference type="VEuPathDB" id="PiroplasmaDB:BMR1_03g00615"/>
<proteinExistence type="inferred from homology"/>
<dbReference type="InterPro" id="IPR001854">
    <property type="entry name" value="Ribosomal_uL29"/>
</dbReference>
<dbReference type="SUPFAM" id="SSF46561">
    <property type="entry name" value="Ribosomal protein L29 (L29p)"/>
    <property type="match status" value="1"/>
</dbReference>
<dbReference type="OrthoDB" id="528635at2759"/>
<dbReference type="PANTHER" id="PTHR45722:SF2">
    <property type="entry name" value="LARGE RIBOSOMAL SUBUNIT PROTEIN UL29-RELATED"/>
    <property type="match status" value="1"/>
</dbReference>
<reference evidence="4 5" key="3">
    <citation type="journal article" date="2016" name="Sci. Rep.">
        <title>Genome-wide diversity and gene expression profiling of Babesia microti isolates identify polymorphic genes that mediate host-pathogen interactions.</title>
        <authorList>
            <person name="Silva J.C."/>
            <person name="Cornillot E."/>
            <person name="McCracken C."/>
            <person name="Usmani-Brown S."/>
            <person name="Dwivedi A."/>
            <person name="Ifeonu O.O."/>
            <person name="Crabtree J."/>
            <person name="Gotia H.T."/>
            <person name="Virji A.Z."/>
            <person name="Reynes C."/>
            <person name="Colinge J."/>
            <person name="Kumar V."/>
            <person name="Lawres L."/>
            <person name="Pazzi J.E."/>
            <person name="Pablo J.V."/>
            <person name="Hung C."/>
            <person name="Brancato J."/>
            <person name="Kumari P."/>
            <person name="Orvis J."/>
            <person name="Tretina K."/>
            <person name="Chibucos M."/>
            <person name="Ott S."/>
            <person name="Sadzewicz L."/>
            <person name="Sengamalay N."/>
            <person name="Shetty A.C."/>
            <person name="Su Q."/>
            <person name="Tallon L."/>
            <person name="Fraser C.M."/>
            <person name="Frutos R."/>
            <person name="Molina D.M."/>
            <person name="Krause P.J."/>
            <person name="Ben Mamoun C."/>
        </authorList>
    </citation>
    <scope>NUCLEOTIDE SEQUENCE [LARGE SCALE GENOMIC DNA]</scope>
    <source>
        <strain evidence="4 5">RI</strain>
    </source>
</reference>
<dbReference type="AlphaFoldDB" id="A0A1R4AB72"/>
<dbReference type="CDD" id="cd00427">
    <property type="entry name" value="Ribosomal_L29_HIP"/>
    <property type="match status" value="1"/>
</dbReference>
<dbReference type="Pfam" id="PF00831">
    <property type="entry name" value="Ribosomal_L29"/>
    <property type="match status" value="1"/>
</dbReference>
<evidence type="ECO:0000313" key="4">
    <source>
        <dbReference type="EMBL" id="SJK86259.1"/>
    </source>
</evidence>
<accession>A0A1R4AB72</accession>
<sequence>MAKIKASLMRKKTDKELLKELDDLKKEYAALRVSKATGTGAAKLSKITIIKKSIAKVLTVYNQRKKEEAIKKFKKTSKMPMNLRPKLTRAKRRALTPKQMSLKAVKVAKREMNILKRRFYVLD</sequence>
<evidence type="ECO:0000256" key="2">
    <source>
        <dbReference type="ARBA" id="ARBA00022980"/>
    </source>
</evidence>
<dbReference type="GO" id="GO:0000463">
    <property type="term" value="P:maturation of LSU-rRNA from tricistronic rRNA transcript (SSU-rRNA, 5.8S rRNA, LSU-rRNA)"/>
    <property type="evidence" value="ECO:0007669"/>
    <property type="project" value="InterPro"/>
</dbReference>
<evidence type="ECO:0000256" key="1">
    <source>
        <dbReference type="ARBA" id="ARBA00009254"/>
    </source>
</evidence>
<reference evidence="4 5" key="1">
    <citation type="journal article" date="2012" name="Nucleic Acids Res.">
        <title>Sequencing of the smallest Apicomplexan genome from the human pathogen Babesia microti.</title>
        <authorList>
            <person name="Cornillot E."/>
            <person name="Hadj-Kaddour K."/>
            <person name="Dassouli A."/>
            <person name="Noel B."/>
            <person name="Ranwez V."/>
            <person name="Vacherie B."/>
            <person name="Augagneur Y."/>
            <person name="Bres V."/>
            <person name="Duclos A."/>
            <person name="Randazzo S."/>
            <person name="Carcy B."/>
            <person name="Debierre-Grockiego F."/>
            <person name="Delbecq S."/>
            <person name="Moubri-Menage K."/>
            <person name="Shams-Eldin H."/>
            <person name="Usmani-Brown S."/>
            <person name="Bringaud F."/>
            <person name="Wincker P."/>
            <person name="Vivares C.P."/>
            <person name="Schwarz R.T."/>
            <person name="Schetters T.P."/>
            <person name="Krause P.J."/>
            <person name="Gorenflot A."/>
            <person name="Berry V."/>
            <person name="Barbe V."/>
            <person name="Ben Mamoun C."/>
        </authorList>
    </citation>
    <scope>NUCLEOTIDE SEQUENCE [LARGE SCALE GENOMIC DNA]</scope>
    <source>
        <strain evidence="4 5">RI</strain>
    </source>
</reference>
<dbReference type="Proteomes" id="UP000002899">
    <property type="component" value="Chromosome III"/>
</dbReference>
<evidence type="ECO:0000313" key="5">
    <source>
        <dbReference type="Proteomes" id="UP000002899"/>
    </source>
</evidence>
<dbReference type="GO" id="GO:0003735">
    <property type="term" value="F:structural constituent of ribosome"/>
    <property type="evidence" value="ECO:0007669"/>
    <property type="project" value="InterPro"/>
</dbReference>
<protein>
    <submittedName>
        <fullName evidence="4">Large subunit ribosomal protein L35e</fullName>
    </submittedName>
</protein>